<dbReference type="PANTHER" id="PTHR43963">
    <property type="entry name" value="CARBONYL REDUCTASE 1-RELATED"/>
    <property type="match status" value="1"/>
</dbReference>
<dbReference type="Gene3D" id="3.40.50.720">
    <property type="entry name" value="NAD(P)-binding Rossmann-like Domain"/>
    <property type="match status" value="1"/>
</dbReference>
<protein>
    <submittedName>
        <fullName evidence="5">SDR family oxidoreductase</fullName>
    </submittedName>
</protein>
<keyword evidence="3" id="KW-0560">Oxidoreductase</keyword>
<sequence>MCNTKESKVALITGANKGIGFEIAKQLGLKGIKIYIGVRNANYGESAVQKLKTLGLMQVQYILLDLNDQESIRNAYTYLELHEHKLDILVNNAGILKADDGTPSTTSINTIKKTFDTNFFGTFNVTQIMLPLIKASHAGRIVNISSGLGSLTLNQDSSWEHASTKLIGYNSSKAALNMLTIQLAWELKDTPIKVNSANPNFTATELIADTTGGRPISEGAAMAVQLALLPEDGPSGSFFEDNQVLPW</sequence>
<evidence type="ECO:0000313" key="5">
    <source>
        <dbReference type="EMBL" id="MEB5476030.1"/>
    </source>
</evidence>
<dbReference type="InterPro" id="IPR045313">
    <property type="entry name" value="CBR1-like"/>
</dbReference>
<organism evidence="5 6">
    <name type="scientific">Acinetobacter pollinis</name>
    <dbReference type="NCBI Taxonomy" id="2605270"/>
    <lineage>
        <taxon>Bacteria</taxon>
        <taxon>Pseudomonadati</taxon>
        <taxon>Pseudomonadota</taxon>
        <taxon>Gammaproteobacteria</taxon>
        <taxon>Moraxellales</taxon>
        <taxon>Moraxellaceae</taxon>
        <taxon>Acinetobacter</taxon>
    </lineage>
</organism>
<dbReference type="PANTHER" id="PTHR43963:SF6">
    <property type="entry name" value="CHAIN DEHYDROGENASE FAMILY PROTEIN, PUTATIVE (AFU_ORTHOLOGUE AFUA_3G15350)-RELATED"/>
    <property type="match status" value="1"/>
</dbReference>
<evidence type="ECO:0000256" key="1">
    <source>
        <dbReference type="ARBA" id="ARBA00006484"/>
    </source>
</evidence>
<evidence type="ECO:0000313" key="6">
    <source>
        <dbReference type="Proteomes" id="UP001339883"/>
    </source>
</evidence>
<dbReference type="InterPro" id="IPR020904">
    <property type="entry name" value="Sc_DH/Rdtase_CS"/>
</dbReference>
<reference evidence="5 6" key="1">
    <citation type="submission" date="2019-08" db="EMBL/GenBank/DDBJ databases">
        <title>Five species of Acinetobacter isolated from floral nectar and animal pollinators.</title>
        <authorList>
            <person name="Hendry T.A."/>
        </authorList>
    </citation>
    <scope>NUCLEOTIDE SEQUENCE [LARGE SCALE GENOMIC DNA]</scope>
    <source>
        <strain evidence="5 6">MD18.27</strain>
    </source>
</reference>
<dbReference type="PRINTS" id="PR00080">
    <property type="entry name" value="SDRFAMILY"/>
</dbReference>
<dbReference type="Pfam" id="PF00106">
    <property type="entry name" value="adh_short"/>
    <property type="match status" value="1"/>
</dbReference>
<dbReference type="RefSeq" id="WP_325774620.1">
    <property type="nucleotide sequence ID" value="NZ_VTDN01000002.1"/>
</dbReference>
<accession>A0ABU6DQB3</accession>
<comment type="similarity">
    <text evidence="1 4">Belongs to the short-chain dehydrogenases/reductases (SDR) family.</text>
</comment>
<evidence type="ECO:0000256" key="4">
    <source>
        <dbReference type="RuleBase" id="RU000363"/>
    </source>
</evidence>
<dbReference type="Proteomes" id="UP001339883">
    <property type="component" value="Unassembled WGS sequence"/>
</dbReference>
<dbReference type="EMBL" id="VTDN01000002">
    <property type="protein sequence ID" value="MEB5476030.1"/>
    <property type="molecule type" value="Genomic_DNA"/>
</dbReference>
<dbReference type="CDD" id="cd05324">
    <property type="entry name" value="carb_red_PTCR-like_SDR_c"/>
    <property type="match status" value="1"/>
</dbReference>
<dbReference type="InterPro" id="IPR002347">
    <property type="entry name" value="SDR_fam"/>
</dbReference>
<evidence type="ECO:0000256" key="3">
    <source>
        <dbReference type="ARBA" id="ARBA00023002"/>
    </source>
</evidence>
<keyword evidence="6" id="KW-1185">Reference proteome</keyword>
<gene>
    <name evidence="5" type="ORF">I2F25_02995</name>
</gene>
<dbReference type="SUPFAM" id="SSF51735">
    <property type="entry name" value="NAD(P)-binding Rossmann-fold domains"/>
    <property type="match status" value="1"/>
</dbReference>
<name>A0ABU6DQB3_9GAMM</name>
<proteinExistence type="inferred from homology"/>
<comment type="caution">
    <text evidence="5">The sequence shown here is derived from an EMBL/GenBank/DDBJ whole genome shotgun (WGS) entry which is preliminary data.</text>
</comment>
<dbReference type="PROSITE" id="PS00061">
    <property type="entry name" value="ADH_SHORT"/>
    <property type="match status" value="1"/>
</dbReference>
<evidence type="ECO:0000256" key="2">
    <source>
        <dbReference type="ARBA" id="ARBA00022857"/>
    </source>
</evidence>
<keyword evidence="2" id="KW-0521">NADP</keyword>
<dbReference type="PRINTS" id="PR00081">
    <property type="entry name" value="GDHRDH"/>
</dbReference>
<dbReference type="InterPro" id="IPR036291">
    <property type="entry name" value="NAD(P)-bd_dom_sf"/>
</dbReference>